<dbReference type="Proteomes" id="UP000694050">
    <property type="component" value="Unassembled WGS sequence"/>
</dbReference>
<evidence type="ECO:0000256" key="1">
    <source>
        <dbReference type="SAM" id="SignalP"/>
    </source>
</evidence>
<dbReference type="EMBL" id="JAELUQ010000002">
    <property type="protein sequence ID" value="KAG7418999.1"/>
    <property type="molecule type" value="Genomic_DNA"/>
</dbReference>
<evidence type="ECO:0000313" key="2">
    <source>
        <dbReference type="EMBL" id="KAG7418999.1"/>
    </source>
</evidence>
<sequence length="241" mass="25920">MARFILSNFLFFLLLFTFLTFNALPKPRNGNRGQRYRPAVSSNIFVPTYALSKTQLSATAISSPSLKFSISIDSTVPTSSTTVIWLSTKSIIFTHSNAFTSSDSFTSISTSKVTQITSEQSASESTSIALTENAYAPITTSELSTTSTSISAGITTTSETSTTSAASTQGVPPTVYTANPNIGPGGQIYKELEHFGVYGTIPVNVNKTLDLLEGEYNCLVNTWGWRSPALSNYVEGDKGPW</sequence>
<protein>
    <submittedName>
        <fullName evidence="2">Uncharacterized protein</fullName>
    </submittedName>
</protein>
<feature type="chain" id="PRO_5035229531" evidence="1">
    <location>
        <begin position="26"/>
        <end position="241"/>
    </location>
</feature>
<gene>
    <name evidence="2" type="ORF">Forpe1208_v003467</name>
</gene>
<proteinExistence type="predicted"/>
<keyword evidence="1" id="KW-0732">Signal</keyword>
<reference evidence="2" key="1">
    <citation type="submission" date="2021-04" db="EMBL/GenBank/DDBJ databases">
        <title>First draft genome resource for Brassicaceae pathogens Fusarium oxysporum f. sp. raphani and Fusarium oxysporum f. sp. rapae.</title>
        <authorList>
            <person name="Asai S."/>
        </authorList>
    </citation>
    <scope>NUCLEOTIDE SEQUENCE</scope>
    <source>
        <strain evidence="2">Tf1208</strain>
    </source>
</reference>
<comment type="caution">
    <text evidence="2">The sequence shown here is derived from an EMBL/GenBank/DDBJ whole genome shotgun (WGS) entry which is preliminary data.</text>
</comment>
<organism evidence="2 3">
    <name type="scientific">Fusarium oxysporum f. sp. rapae</name>
    <dbReference type="NCBI Taxonomy" id="485398"/>
    <lineage>
        <taxon>Eukaryota</taxon>
        <taxon>Fungi</taxon>
        <taxon>Dikarya</taxon>
        <taxon>Ascomycota</taxon>
        <taxon>Pezizomycotina</taxon>
        <taxon>Sordariomycetes</taxon>
        <taxon>Hypocreomycetidae</taxon>
        <taxon>Hypocreales</taxon>
        <taxon>Nectriaceae</taxon>
        <taxon>Fusarium</taxon>
        <taxon>Fusarium oxysporum species complex</taxon>
    </lineage>
</organism>
<evidence type="ECO:0000313" key="3">
    <source>
        <dbReference type="Proteomes" id="UP000694050"/>
    </source>
</evidence>
<dbReference type="AlphaFoldDB" id="A0A8J5TYR0"/>
<feature type="signal peptide" evidence="1">
    <location>
        <begin position="1"/>
        <end position="25"/>
    </location>
</feature>
<accession>A0A8J5TYR0</accession>
<name>A0A8J5TYR0_FUSOX</name>